<gene>
    <name evidence="1" type="ORF">NMYAN_10130</name>
    <name evidence="2" type="ORF">SAMN05421880_10353</name>
</gene>
<evidence type="ECO:0000313" key="2">
    <source>
        <dbReference type="EMBL" id="SFL96552.1"/>
    </source>
</evidence>
<dbReference type="RefSeq" id="WP_177182263.1">
    <property type="nucleotide sequence ID" value="NZ_CAJNAP010000001.1"/>
</dbReference>
<organism evidence="2 3">
    <name type="scientific">Nitrosomonas nitrosa</name>
    <dbReference type="NCBI Taxonomy" id="52442"/>
    <lineage>
        <taxon>Bacteria</taxon>
        <taxon>Pseudomonadati</taxon>
        <taxon>Pseudomonadota</taxon>
        <taxon>Betaproteobacteria</taxon>
        <taxon>Nitrosomonadales</taxon>
        <taxon>Nitrosomonadaceae</taxon>
        <taxon>Nitrosomonas</taxon>
    </lineage>
</organism>
<dbReference type="Proteomes" id="UP000601736">
    <property type="component" value="Unassembled WGS sequence"/>
</dbReference>
<dbReference type="EMBL" id="CAJNAP010000001">
    <property type="protein sequence ID" value="CAE6483985.1"/>
    <property type="molecule type" value="Genomic_DNA"/>
</dbReference>
<keyword evidence="3" id="KW-1185">Reference proteome</keyword>
<protein>
    <submittedName>
        <fullName evidence="2">Uncharacterized protein</fullName>
    </submittedName>
</protein>
<accession>A0A1I4M019</accession>
<sequence length="52" mass="5915">MNKGLSFDDIDADDFSDDIMPDSRIAKIIDEIEFTKDDYEDIEITLSSLGLE</sequence>
<proteinExistence type="predicted"/>
<dbReference type="Proteomes" id="UP000199561">
    <property type="component" value="Unassembled WGS sequence"/>
</dbReference>
<dbReference type="AlphaFoldDB" id="A0A1I4M019"/>
<dbReference type="EMBL" id="FOUF01000003">
    <property type="protein sequence ID" value="SFL96552.1"/>
    <property type="molecule type" value="Genomic_DNA"/>
</dbReference>
<evidence type="ECO:0000313" key="1">
    <source>
        <dbReference type="EMBL" id="CAE6483985.1"/>
    </source>
</evidence>
<name>A0A1I4M019_9PROT</name>
<reference evidence="2 3" key="1">
    <citation type="submission" date="2016-10" db="EMBL/GenBank/DDBJ databases">
        <authorList>
            <person name="de Groot N.N."/>
        </authorList>
    </citation>
    <scope>NUCLEOTIDE SEQUENCE [LARGE SCALE GENOMIC DNA]</scope>
    <source>
        <strain evidence="2 3">Nm146</strain>
    </source>
</reference>
<evidence type="ECO:0000313" key="3">
    <source>
        <dbReference type="Proteomes" id="UP000199561"/>
    </source>
</evidence>
<reference evidence="1" key="2">
    <citation type="submission" date="2021-02" db="EMBL/GenBank/DDBJ databases">
        <authorList>
            <person name="Han P."/>
        </authorList>
    </citation>
    <scope>NUCLEOTIDE SEQUENCE</scope>
    <source>
        <strain evidence="1">Nitrosomonas nitrosa 18-3D</strain>
    </source>
</reference>